<name>A0AAW0HL27_MYOGA</name>
<reference evidence="10 11" key="1">
    <citation type="journal article" date="2023" name="bioRxiv">
        <title>Conserved and derived expression patterns and positive selection on dental genes reveal complex evolutionary context of ever-growing rodent molars.</title>
        <authorList>
            <person name="Calamari Z.T."/>
            <person name="Song A."/>
            <person name="Cohen E."/>
            <person name="Akter M."/>
            <person name="Roy R.D."/>
            <person name="Hallikas O."/>
            <person name="Christensen M.M."/>
            <person name="Li P."/>
            <person name="Marangoni P."/>
            <person name="Jernvall J."/>
            <person name="Klein O.D."/>
        </authorList>
    </citation>
    <scope>NUCLEOTIDE SEQUENCE [LARGE SCALE GENOMIC DNA]</scope>
    <source>
        <strain evidence="10">V071</strain>
    </source>
</reference>
<protein>
    <submittedName>
        <fullName evidence="10">Uncharacterized protein</fullName>
    </submittedName>
</protein>
<feature type="region of interest" description="Disordered" evidence="9">
    <location>
        <begin position="156"/>
        <end position="200"/>
    </location>
</feature>
<comment type="subcellular location">
    <subcellularLocation>
        <location evidence="1">Chromosome</location>
        <location evidence="1">Centromere</location>
    </subcellularLocation>
</comment>
<dbReference type="InterPro" id="IPR038889">
    <property type="entry name" value="Shugoshin1/2"/>
</dbReference>
<sequence>MGKRDKNLAEISKHKFAPCQVPTNTSTLLKNYQDNNRLLVLANEDPNEDLDQNRKECISELVSSSDNTVGDLSVKTFQQIALEANELPFQTKEPHPSVPPDTLGSDFDSDKVKPTDDVLPRTVSYCRHLKKDFSKGRMLKQKSFYRLNLKMQSHHQCAQKRAEQRRANQKCKSKSSLRCEGNKSKDEYSLQPTKLDESIGSSDAYDFNLEERVHLTPFRQKMSGEISSRNRQGNHNRESDRSVTRPQPKRELKYMDEKDTEKALPTRTPTGIPPKNQESSGCSLQDISNVLLTPVVEIRELSLSPKRHEDSPAVPLPKHYHHKL</sequence>
<accession>A0AAW0HL27</accession>
<feature type="region of interest" description="Disordered" evidence="9">
    <location>
        <begin position="216"/>
        <end position="282"/>
    </location>
</feature>
<dbReference type="PANTHER" id="PTHR21577:SF3">
    <property type="entry name" value="SHUGOSHIN 1-RELATED"/>
    <property type="match status" value="1"/>
</dbReference>
<evidence type="ECO:0000256" key="2">
    <source>
        <dbReference type="ARBA" id="ARBA00010845"/>
    </source>
</evidence>
<dbReference type="GO" id="GO:0007059">
    <property type="term" value="P:chromosome segregation"/>
    <property type="evidence" value="ECO:0007669"/>
    <property type="project" value="UniProtKB-KW"/>
</dbReference>
<feature type="region of interest" description="Disordered" evidence="9">
    <location>
        <begin position="303"/>
        <end position="324"/>
    </location>
</feature>
<evidence type="ECO:0000256" key="4">
    <source>
        <dbReference type="ARBA" id="ARBA00022618"/>
    </source>
</evidence>
<evidence type="ECO:0000256" key="8">
    <source>
        <dbReference type="ARBA" id="ARBA00023328"/>
    </source>
</evidence>
<feature type="compositionally biased region" description="Basic and acidic residues" evidence="9">
    <location>
        <begin position="235"/>
        <end position="264"/>
    </location>
</feature>
<comment type="caution">
    <text evidence="10">The sequence shown here is derived from an EMBL/GenBank/DDBJ whole genome shotgun (WGS) entry which is preliminary data.</text>
</comment>
<keyword evidence="11" id="KW-1185">Reference proteome</keyword>
<evidence type="ECO:0000256" key="3">
    <source>
        <dbReference type="ARBA" id="ARBA00022454"/>
    </source>
</evidence>
<keyword evidence="6" id="KW-0175">Coiled coil</keyword>
<evidence type="ECO:0000256" key="6">
    <source>
        <dbReference type="ARBA" id="ARBA00023054"/>
    </source>
</evidence>
<evidence type="ECO:0000256" key="9">
    <source>
        <dbReference type="SAM" id="MobiDB-lite"/>
    </source>
</evidence>
<evidence type="ECO:0000313" key="10">
    <source>
        <dbReference type="EMBL" id="KAK7803589.1"/>
    </source>
</evidence>
<gene>
    <name evidence="10" type="ORF">U0070_002465</name>
</gene>
<keyword evidence="7" id="KW-0131">Cell cycle</keyword>
<evidence type="ECO:0000256" key="5">
    <source>
        <dbReference type="ARBA" id="ARBA00022829"/>
    </source>
</evidence>
<dbReference type="PANTHER" id="PTHR21577">
    <property type="entry name" value="SHUGOSHIN"/>
    <property type="match status" value="1"/>
</dbReference>
<keyword evidence="3" id="KW-0158">Chromosome</keyword>
<dbReference type="AlphaFoldDB" id="A0AAW0HL27"/>
<keyword evidence="5" id="KW-0159">Chromosome partition</keyword>
<dbReference type="EMBL" id="JBBHLL010000411">
    <property type="protein sequence ID" value="KAK7803589.1"/>
    <property type="molecule type" value="Genomic_DNA"/>
</dbReference>
<comment type="similarity">
    <text evidence="2">Belongs to the shugoshin family.</text>
</comment>
<organism evidence="10 11">
    <name type="scientific">Myodes glareolus</name>
    <name type="common">Bank vole</name>
    <name type="synonym">Clethrionomys glareolus</name>
    <dbReference type="NCBI Taxonomy" id="447135"/>
    <lineage>
        <taxon>Eukaryota</taxon>
        <taxon>Metazoa</taxon>
        <taxon>Chordata</taxon>
        <taxon>Craniata</taxon>
        <taxon>Vertebrata</taxon>
        <taxon>Euteleostomi</taxon>
        <taxon>Mammalia</taxon>
        <taxon>Eutheria</taxon>
        <taxon>Euarchontoglires</taxon>
        <taxon>Glires</taxon>
        <taxon>Rodentia</taxon>
        <taxon>Myomorpha</taxon>
        <taxon>Muroidea</taxon>
        <taxon>Cricetidae</taxon>
        <taxon>Arvicolinae</taxon>
        <taxon>Myodes</taxon>
    </lineage>
</organism>
<feature type="region of interest" description="Disordered" evidence="9">
    <location>
        <begin position="89"/>
        <end position="114"/>
    </location>
</feature>
<proteinExistence type="inferred from homology"/>
<dbReference type="Proteomes" id="UP001488838">
    <property type="component" value="Unassembled WGS sequence"/>
</dbReference>
<evidence type="ECO:0000256" key="1">
    <source>
        <dbReference type="ARBA" id="ARBA00004584"/>
    </source>
</evidence>
<keyword evidence="8" id="KW-0137">Centromere</keyword>
<dbReference type="GO" id="GO:0051301">
    <property type="term" value="P:cell division"/>
    <property type="evidence" value="ECO:0007669"/>
    <property type="project" value="UniProtKB-KW"/>
</dbReference>
<dbReference type="GO" id="GO:0000775">
    <property type="term" value="C:chromosome, centromeric region"/>
    <property type="evidence" value="ECO:0007669"/>
    <property type="project" value="UniProtKB-SubCell"/>
</dbReference>
<evidence type="ECO:0000313" key="11">
    <source>
        <dbReference type="Proteomes" id="UP001488838"/>
    </source>
</evidence>
<keyword evidence="4" id="KW-0132">Cell division</keyword>
<evidence type="ECO:0000256" key="7">
    <source>
        <dbReference type="ARBA" id="ARBA00023306"/>
    </source>
</evidence>